<dbReference type="GO" id="GO:0016829">
    <property type="term" value="F:lyase activity"/>
    <property type="evidence" value="ECO:0007669"/>
    <property type="project" value="UniProtKB-KW"/>
</dbReference>
<evidence type="ECO:0000313" key="1">
    <source>
        <dbReference type="EMBL" id="SOD99993.1"/>
    </source>
</evidence>
<dbReference type="PANTHER" id="PTHR38657:SF1">
    <property type="entry name" value="SLR1343 PROTEIN"/>
    <property type="match status" value="1"/>
</dbReference>
<dbReference type="InterPro" id="IPR036134">
    <property type="entry name" value="Crypto/Photolyase_FAD-like_sf"/>
</dbReference>
<dbReference type="Proteomes" id="UP000219621">
    <property type="component" value="Unassembled WGS sequence"/>
</dbReference>
<dbReference type="PANTHER" id="PTHR38657">
    <property type="entry name" value="SLR1343 PROTEIN"/>
    <property type="match status" value="1"/>
</dbReference>
<proteinExistence type="predicted"/>
<organism evidence="1 2">
    <name type="scientific">Caenispirillum bisanense</name>
    <dbReference type="NCBI Taxonomy" id="414052"/>
    <lineage>
        <taxon>Bacteria</taxon>
        <taxon>Pseudomonadati</taxon>
        <taxon>Pseudomonadota</taxon>
        <taxon>Alphaproteobacteria</taxon>
        <taxon>Rhodospirillales</taxon>
        <taxon>Novispirillaceae</taxon>
        <taxon>Caenispirillum</taxon>
    </lineage>
</organism>
<dbReference type="RefSeq" id="WP_097281014.1">
    <property type="nucleotide sequence ID" value="NZ_OCNJ01000011.1"/>
</dbReference>
<dbReference type="Gene3D" id="3.40.50.620">
    <property type="entry name" value="HUPs"/>
    <property type="match status" value="1"/>
</dbReference>
<dbReference type="Gene3D" id="1.10.10.1710">
    <property type="entry name" value="Deoxyribodipyrimidine photolyase-related"/>
    <property type="match status" value="1"/>
</dbReference>
<dbReference type="Gene3D" id="1.25.40.80">
    <property type="match status" value="1"/>
</dbReference>
<dbReference type="SUPFAM" id="SSF48173">
    <property type="entry name" value="Cryptochrome/photolyase FAD-binding domain"/>
    <property type="match status" value="1"/>
</dbReference>
<dbReference type="OrthoDB" id="5288100at2"/>
<keyword evidence="1" id="KW-0456">Lyase</keyword>
<dbReference type="EMBL" id="OCNJ01000011">
    <property type="protein sequence ID" value="SOD99993.1"/>
    <property type="molecule type" value="Genomic_DNA"/>
</dbReference>
<dbReference type="Pfam" id="PF04244">
    <property type="entry name" value="DPRP"/>
    <property type="match status" value="1"/>
</dbReference>
<accession>A0A286GWW9</accession>
<keyword evidence="2" id="KW-1185">Reference proteome</keyword>
<evidence type="ECO:0000313" key="2">
    <source>
        <dbReference type="Proteomes" id="UP000219621"/>
    </source>
</evidence>
<dbReference type="InterPro" id="IPR007357">
    <property type="entry name" value="PhrB-like"/>
</dbReference>
<protein>
    <submittedName>
        <fullName evidence="1">Deoxyribodipyrimidine photolyase-related protein</fullName>
    </submittedName>
</protein>
<sequence length="518" mass="57933">MTTPAPACRTLRLVFGDQLSPDLSALADVDAAGDVVLMVEAVEECTHVPHHQRKIAFFLSAMRHFAAELEAGGLRVDYRRLDAPDALPSFGESLADAVARHRPERVVLTEPGEWRVLAAAKTWQDRLGVPVEIRPDTRFLCSIAEFQRWAGGRKQLRMEYFYREMRRRHRILLDGAGEPVGGQWNYDADNREPLPKGLIPPDPPTFAPDAVTRDVLALVAERFGGHFGRLDGFAMAVTRADAEALLDHFLEHRLPLFGRYQDAMKQGEPFLYHSLISAALNVGLLDPLAVCRRAEEAYLAGAAPLNSVEGFIRQILGWREYVRGVYWTFMPGYAARNALGAHRPLPRFYWTGETDMNCLRQVVTETRDHAHAHHIQRLMVTGNFALLAGVDPAAVNAWYLMVYADAVEWAQLPNTHGMALFADGGLLGSKPYAASGKYIERMSDYCGRCRFTPKRQVGPDACPFNALYWDFIARTRAQLAGNARMTMIHRSLERMDPAKVADLRRHAEAVLAGLYADA</sequence>
<dbReference type="InterPro" id="IPR052551">
    <property type="entry name" value="UV-DNA_repair_photolyase"/>
</dbReference>
<reference evidence="2" key="1">
    <citation type="submission" date="2017-09" db="EMBL/GenBank/DDBJ databases">
        <authorList>
            <person name="Varghese N."/>
            <person name="Submissions S."/>
        </authorList>
    </citation>
    <scope>NUCLEOTIDE SEQUENCE [LARGE SCALE GENOMIC DNA]</scope>
    <source>
        <strain evidence="2">USBA 140</strain>
    </source>
</reference>
<name>A0A286GWW9_9PROT</name>
<dbReference type="InterPro" id="IPR014729">
    <property type="entry name" value="Rossmann-like_a/b/a_fold"/>
</dbReference>
<gene>
    <name evidence="1" type="ORF">SAMN05421508_11127</name>
</gene>
<dbReference type="AlphaFoldDB" id="A0A286GWW9"/>
<dbReference type="Gene3D" id="1.10.579.10">
    <property type="entry name" value="DNA Cyclobutane Dipyrimidine Photolyase, subunit A, domain 3"/>
    <property type="match status" value="1"/>
</dbReference>